<protein>
    <recommendedName>
        <fullName evidence="1">Helicase ATP-binding domain-containing protein</fullName>
    </recommendedName>
</protein>
<name>A0A1U9K6Q4_9BACL</name>
<dbReference type="SUPFAM" id="SSF52540">
    <property type="entry name" value="P-loop containing nucleoside triphosphate hydrolases"/>
    <property type="match status" value="2"/>
</dbReference>
<dbReference type="InterPro" id="IPR027417">
    <property type="entry name" value="P-loop_NTPase"/>
</dbReference>
<dbReference type="Pfam" id="PF04851">
    <property type="entry name" value="ResIII"/>
    <property type="match status" value="1"/>
</dbReference>
<dbReference type="InterPro" id="IPR038718">
    <property type="entry name" value="SNF2-like_sf"/>
</dbReference>
<keyword evidence="3" id="KW-1185">Reference proteome</keyword>
<dbReference type="GO" id="GO:0016787">
    <property type="term" value="F:hydrolase activity"/>
    <property type="evidence" value="ECO:0007669"/>
    <property type="project" value="InterPro"/>
</dbReference>
<dbReference type="GO" id="GO:0005524">
    <property type="term" value="F:ATP binding"/>
    <property type="evidence" value="ECO:0007669"/>
    <property type="project" value="InterPro"/>
</dbReference>
<dbReference type="InterPro" id="IPR006935">
    <property type="entry name" value="Helicase/UvrB_N"/>
</dbReference>
<reference evidence="2 3" key="1">
    <citation type="journal article" date="2015" name="Int. J. Syst. Evol. Microbiol.">
        <title>Novibacillus thermophilus gen. nov., sp. nov., a Gram-staining-negative and moderately thermophilic member of the family Thermoactinomycetaceae.</title>
        <authorList>
            <person name="Yang G."/>
            <person name="Chen J."/>
            <person name="Zhou S."/>
        </authorList>
    </citation>
    <scope>NUCLEOTIDE SEQUENCE [LARGE SCALE GENOMIC DNA]</scope>
    <source>
        <strain evidence="2 3">SG-1</strain>
    </source>
</reference>
<dbReference type="Proteomes" id="UP000188603">
    <property type="component" value="Chromosome"/>
</dbReference>
<evidence type="ECO:0000313" key="3">
    <source>
        <dbReference type="Proteomes" id="UP000188603"/>
    </source>
</evidence>
<evidence type="ECO:0000259" key="1">
    <source>
        <dbReference type="SMART" id="SM00487"/>
    </source>
</evidence>
<dbReference type="SMART" id="SM00487">
    <property type="entry name" value="DEXDc"/>
    <property type="match status" value="1"/>
</dbReference>
<gene>
    <name evidence="2" type="ORF">B0W44_07715</name>
</gene>
<dbReference type="AlphaFoldDB" id="A0A1U9K6Q4"/>
<dbReference type="Gene3D" id="3.40.50.300">
    <property type="entry name" value="P-loop containing nucleotide triphosphate hydrolases"/>
    <property type="match status" value="1"/>
</dbReference>
<proteinExistence type="predicted"/>
<organism evidence="2 3">
    <name type="scientific">Novibacillus thermophilus</name>
    <dbReference type="NCBI Taxonomy" id="1471761"/>
    <lineage>
        <taxon>Bacteria</taxon>
        <taxon>Bacillati</taxon>
        <taxon>Bacillota</taxon>
        <taxon>Bacilli</taxon>
        <taxon>Bacillales</taxon>
        <taxon>Thermoactinomycetaceae</taxon>
        <taxon>Novibacillus</taxon>
    </lineage>
</organism>
<dbReference type="InterPro" id="IPR014001">
    <property type="entry name" value="Helicase_ATP-bd"/>
</dbReference>
<dbReference type="Gene3D" id="3.40.50.10810">
    <property type="entry name" value="Tandem AAA-ATPase domain"/>
    <property type="match status" value="1"/>
</dbReference>
<dbReference type="GO" id="GO:0003677">
    <property type="term" value="F:DNA binding"/>
    <property type="evidence" value="ECO:0007669"/>
    <property type="project" value="InterPro"/>
</dbReference>
<feature type="domain" description="Helicase ATP-binding" evidence="1">
    <location>
        <begin position="258"/>
        <end position="604"/>
    </location>
</feature>
<dbReference type="RefSeq" id="WP_077719560.1">
    <property type="nucleotide sequence ID" value="NZ_CP019699.1"/>
</dbReference>
<dbReference type="STRING" id="1471761.B0W44_07715"/>
<evidence type="ECO:0000313" key="2">
    <source>
        <dbReference type="EMBL" id="AQS55693.1"/>
    </source>
</evidence>
<sequence>MLKIRVEEDGKSFEAFVKMLMIKPKQFEWEEERIVGMAIAGNTTACRAIHASAYSHSPFVVFDDETGEEKSYRPTGHYRRVEEINGKVCHMFLLPRLAIQDEYNQELIQAEQEEKPKPDRVIIAPDGEVEKAAGRFLAHTYGLPRSEEWVAKYLSILPEEKWSEIRCETTPLMRDWQNVRAVHIHSMEEQEVLDAVQQAIHNNVLNVYSSIGGEAVFRKGMSTENYLRENAETLAGHLDRYMTPQYDGSHFDRYIGETKRVSVPAQARVIMGALTVLKKQNSVFIVGDMGTGKTQISLTVIYSMMKQRTDSGAKDGLRVLIVAPAITIPKWATSEIPTVLGQYRQTTIVLSTTEDALTYVRKVRNGHKPPKNTIEFVLVSTDRMKLGASRHVLGARWNNRDHTWRCPDCGNPIMTPDAKAEDEFAGWRDAVSDPKNPPTEAEFSAARRTGNLEANGLPKSYVKKWNNKIRRFQCNNCTPEGKQNRSLTRPALKQRGEDKMKNRWMIAQIFQRMLPNHFHVGIFDEIQQMKASDSGRGVAFHKILKSCRKAVFLTGTLTNGAASSIQATLWRSDPKSLLDEGFTHATTAEKWAYKYGVLERVTHRDDEGVTGVTTNRRKERVIIKEKPGIAPQLTANHLLHKSVFIELSDLGLPLVKLKEIPVIVDLEEEHAEAYQTFHRDLYNTCRDMQQELGTVAWSRFNPATLNYADQPQLGQEIEFRARDGGLLRSVTAPDFSEDYLTSKDKKMVEIVQRELAEGRGCLIFTNFTGYYRTNERVQKVLYRHGISSEILDTKTTPLRRFEWLEEQRRKGTKVLIMNMSLVQVGLDIVNWPTILYYQLNDDINVIRQSSRRGWRLGQSKECRVYFLVNGGTQQFNQFQRLMSRRINAMLVEGRIERSDSLAKYAQDDMSHLERDLSKSLAASELADKWRSAAEKDVDKELEMVEESELKARIKEAFTELTAETKRLCGIPVDTAKLKEAKEVEVAAEPASVSTAMEQIDLFDYLEQFTVEKVQIKRRGKPVQEVEQMTIAL</sequence>
<dbReference type="EMBL" id="CP019699">
    <property type="protein sequence ID" value="AQS55693.1"/>
    <property type="molecule type" value="Genomic_DNA"/>
</dbReference>
<dbReference type="InterPro" id="IPR001650">
    <property type="entry name" value="Helicase_C-like"/>
</dbReference>
<dbReference type="Pfam" id="PF00271">
    <property type="entry name" value="Helicase_C"/>
    <property type="match status" value="1"/>
</dbReference>
<accession>A0A1U9K6Q4</accession>
<dbReference type="KEGG" id="ntr:B0W44_07715"/>